<dbReference type="Pfam" id="PF04079">
    <property type="entry name" value="SMC_ScpB"/>
    <property type="match status" value="1"/>
</dbReference>
<accession>X1U488</accession>
<proteinExistence type="predicted"/>
<evidence type="ECO:0000256" key="2">
    <source>
        <dbReference type="ARBA" id="ARBA00022618"/>
    </source>
</evidence>
<dbReference type="AlphaFoldDB" id="X1U488"/>
<evidence type="ECO:0000256" key="3">
    <source>
        <dbReference type="ARBA" id="ARBA00022829"/>
    </source>
</evidence>
<evidence type="ECO:0008006" key="6">
    <source>
        <dbReference type="Google" id="ProtNLM"/>
    </source>
</evidence>
<dbReference type="NCBIfam" id="TIGR00281">
    <property type="entry name" value="SMC-Scp complex subunit ScpB"/>
    <property type="match status" value="1"/>
</dbReference>
<gene>
    <name evidence="5" type="ORF">S12H4_49457</name>
</gene>
<name>X1U488_9ZZZZ</name>
<keyword evidence="2" id="KW-0132">Cell division</keyword>
<comment type="caution">
    <text evidence="5">The sequence shown here is derived from an EMBL/GenBank/DDBJ whole genome shotgun (WGS) entry which is preliminary data.</text>
</comment>
<dbReference type="GO" id="GO:0051304">
    <property type="term" value="P:chromosome separation"/>
    <property type="evidence" value="ECO:0007669"/>
    <property type="project" value="InterPro"/>
</dbReference>
<dbReference type="PANTHER" id="PTHR34298">
    <property type="entry name" value="SEGREGATION AND CONDENSATION PROTEIN B"/>
    <property type="match status" value="1"/>
</dbReference>
<dbReference type="EMBL" id="BARW01031032">
    <property type="protein sequence ID" value="GAJ12314.1"/>
    <property type="molecule type" value="Genomic_DNA"/>
</dbReference>
<dbReference type="InterPro" id="IPR036388">
    <property type="entry name" value="WH-like_DNA-bd_sf"/>
</dbReference>
<protein>
    <recommendedName>
        <fullName evidence="6">SMC-Scp complex subunit ScpB</fullName>
    </recommendedName>
</protein>
<dbReference type="InterPro" id="IPR005234">
    <property type="entry name" value="ScpB_csome_segregation"/>
</dbReference>
<dbReference type="PIRSF" id="PIRSF019345">
    <property type="entry name" value="ScpB"/>
    <property type="match status" value="1"/>
</dbReference>
<evidence type="ECO:0000313" key="5">
    <source>
        <dbReference type="EMBL" id="GAJ12314.1"/>
    </source>
</evidence>
<dbReference type="SUPFAM" id="SSF46785">
    <property type="entry name" value="Winged helix' DNA-binding domain"/>
    <property type="match status" value="2"/>
</dbReference>
<dbReference type="Gene3D" id="1.10.10.10">
    <property type="entry name" value="Winged helix-like DNA-binding domain superfamily/Winged helix DNA-binding domain"/>
    <property type="match status" value="2"/>
</dbReference>
<dbReference type="InterPro" id="IPR036390">
    <property type="entry name" value="WH_DNA-bd_sf"/>
</dbReference>
<dbReference type="PANTHER" id="PTHR34298:SF2">
    <property type="entry name" value="SEGREGATION AND CONDENSATION PROTEIN B"/>
    <property type="match status" value="1"/>
</dbReference>
<evidence type="ECO:0000256" key="4">
    <source>
        <dbReference type="ARBA" id="ARBA00023306"/>
    </source>
</evidence>
<sequence length="195" mass="22498">MNNSTDKSKMNNNDDVDFYKDDNWLRTCIEGILFISESPVKLADISYTLKVPENKINKIIKLLEKEYIEQNRGFILKRVARGFRFYSNPVIRDILKKFVKSNIRTHLSQAAIETLAIVTYKQPITRTQIAEIRGVRTESVILTLVNKGLIKEVGKLKEPGNPIIYRTTNKFLELLGIDRLKSLPPLEDFKKNGEN</sequence>
<reference evidence="5" key="1">
    <citation type="journal article" date="2014" name="Front. Microbiol.">
        <title>High frequency of phylogenetically diverse reductive dehalogenase-homologous genes in deep subseafloor sedimentary metagenomes.</title>
        <authorList>
            <person name="Kawai M."/>
            <person name="Futagami T."/>
            <person name="Toyoda A."/>
            <person name="Takaki Y."/>
            <person name="Nishi S."/>
            <person name="Hori S."/>
            <person name="Arai W."/>
            <person name="Tsubouchi T."/>
            <person name="Morono Y."/>
            <person name="Uchiyama I."/>
            <person name="Ito T."/>
            <person name="Fujiyama A."/>
            <person name="Inagaki F."/>
            <person name="Takami H."/>
        </authorList>
    </citation>
    <scope>NUCLEOTIDE SEQUENCE</scope>
    <source>
        <strain evidence="5">Expedition CK06-06</strain>
    </source>
</reference>
<keyword evidence="3" id="KW-0159">Chromosome partition</keyword>
<dbReference type="GO" id="GO:0051301">
    <property type="term" value="P:cell division"/>
    <property type="evidence" value="ECO:0007669"/>
    <property type="project" value="UniProtKB-KW"/>
</dbReference>
<keyword evidence="1" id="KW-0963">Cytoplasm</keyword>
<organism evidence="5">
    <name type="scientific">marine sediment metagenome</name>
    <dbReference type="NCBI Taxonomy" id="412755"/>
    <lineage>
        <taxon>unclassified sequences</taxon>
        <taxon>metagenomes</taxon>
        <taxon>ecological metagenomes</taxon>
    </lineage>
</organism>
<evidence type="ECO:0000256" key="1">
    <source>
        <dbReference type="ARBA" id="ARBA00022490"/>
    </source>
</evidence>
<keyword evidence="4" id="KW-0131">Cell cycle</keyword>